<comment type="catalytic activity">
    <reaction evidence="7">
        <text>4-O-(ADP-D-ribosyl)-L-aspartyl-[protein] + H2O = L-aspartyl-[protein] + ADP-D-ribose + H(+)</text>
        <dbReference type="Rhea" id="RHEA:54428"/>
        <dbReference type="Rhea" id="RHEA-COMP:9867"/>
        <dbReference type="Rhea" id="RHEA-COMP:13832"/>
        <dbReference type="ChEBI" id="CHEBI:15377"/>
        <dbReference type="ChEBI" id="CHEBI:15378"/>
        <dbReference type="ChEBI" id="CHEBI:29961"/>
        <dbReference type="ChEBI" id="CHEBI:57967"/>
        <dbReference type="ChEBI" id="CHEBI:138102"/>
    </reaction>
    <physiologicalReaction direction="left-to-right" evidence="7">
        <dbReference type="Rhea" id="RHEA:54429"/>
    </physiologicalReaction>
</comment>
<keyword evidence="4 10" id="KW-0378">Hydrolase</keyword>
<accession>A0A9D2BYQ1</accession>
<organism evidence="10 11">
    <name type="scientific">Candidatus Flavonifractor merdigallinarum</name>
    <dbReference type="NCBI Taxonomy" id="2838589"/>
    <lineage>
        <taxon>Bacteria</taxon>
        <taxon>Bacillati</taxon>
        <taxon>Bacillota</taxon>
        <taxon>Clostridia</taxon>
        <taxon>Eubacteriales</taxon>
        <taxon>Oscillospiraceae</taxon>
        <taxon>Flavonifractor</taxon>
    </lineage>
</organism>
<dbReference type="Gene3D" id="3.40.220.10">
    <property type="entry name" value="Leucine Aminopeptidase, subunit E, domain 1"/>
    <property type="match status" value="1"/>
</dbReference>
<dbReference type="PANTHER" id="PTHR11106">
    <property type="entry name" value="GANGLIOSIDE INDUCED DIFFERENTIATION ASSOCIATED PROTEIN 2-RELATED"/>
    <property type="match status" value="1"/>
</dbReference>
<evidence type="ECO:0000313" key="11">
    <source>
        <dbReference type="Proteomes" id="UP000823868"/>
    </source>
</evidence>
<evidence type="ECO:0000256" key="6">
    <source>
        <dbReference type="ARBA" id="ARBA00023295"/>
    </source>
</evidence>
<dbReference type="SMART" id="SM00506">
    <property type="entry name" value="A1pp"/>
    <property type="match status" value="1"/>
</dbReference>
<dbReference type="GO" id="GO:0046872">
    <property type="term" value="F:metal ion binding"/>
    <property type="evidence" value="ECO:0007669"/>
    <property type="project" value="UniProtKB-KW"/>
</dbReference>
<sequence length="270" mass="29734">METAEHLEHLLQALLGEKGQTAAKLPPTEAERRQLLRALLNVRPAVPLAEALLAEQDRLLLSWREERTLTDCRTLTPAPLDARIFLWQGDITTLKVPAIVNAANPRLLGCFHPLHNCIDNLIHSAAGFRLRLACAALMEAQGHDEPPGGVKLTLGFCLPAAYVLHAVGPKVTDGVVTEEDRDALRACYRNCLDLAQAHGLCGVAFCCISTGCYGFPAEEAAQLAVETVYHHLSRCPTVEQVIFNVFLDRDLVLYRRLLGWPDSHLQEEPA</sequence>
<keyword evidence="6" id="KW-0326">Glycosidase</keyword>
<dbReference type="AlphaFoldDB" id="A0A9D2BYQ1"/>
<evidence type="ECO:0000256" key="1">
    <source>
        <dbReference type="ARBA" id="ARBA00001947"/>
    </source>
</evidence>
<dbReference type="InterPro" id="IPR002589">
    <property type="entry name" value="Macro_dom"/>
</dbReference>
<keyword evidence="5" id="KW-0862">Zinc</keyword>
<proteinExistence type="inferred from homology"/>
<evidence type="ECO:0000259" key="9">
    <source>
        <dbReference type="PROSITE" id="PS51154"/>
    </source>
</evidence>
<dbReference type="NCBIfam" id="NF003163">
    <property type="entry name" value="PRK04143.1"/>
    <property type="match status" value="1"/>
</dbReference>
<reference evidence="10" key="2">
    <citation type="submission" date="2021-04" db="EMBL/GenBank/DDBJ databases">
        <authorList>
            <person name="Gilroy R."/>
        </authorList>
    </citation>
    <scope>NUCLEOTIDE SEQUENCE</scope>
    <source>
        <strain evidence="10">ChiBcec16_6824</strain>
    </source>
</reference>
<comment type="cofactor">
    <cofactor evidence="1">
        <name>Zn(2+)</name>
        <dbReference type="ChEBI" id="CHEBI:29105"/>
    </cofactor>
</comment>
<dbReference type="PANTHER" id="PTHR11106:SF121">
    <property type="entry name" value="ADP-RIBOSE 1''-PHOSPHATE PHOSPHATASE"/>
    <property type="match status" value="1"/>
</dbReference>
<dbReference type="Proteomes" id="UP000823868">
    <property type="component" value="Unassembled WGS sequence"/>
</dbReference>
<evidence type="ECO:0000256" key="5">
    <source>
        <dbReference type="ARBA" id="ARBA00022833"/>
    </source>
</evidence>
<name>A0A9D2BYQ1_9FIRM</name>
<feature type="domain" description="Macro" evidence="9">
    <location>
        <begin position="71"/>
        <end position="262"/>
    </location>
</feature>
<evidence type="ECO:0000256" key="4">
    <source>
        <dbReference type="ARBA" id="ARBA00022801"/>
    </source>
</evidence>
<keyword evidence="3" id="KW-0479">Metal-binding</keyword>
<protein>
    <recommendedName>
        <fullName evidence="2">Protein-ADP-ribose hydrolase</fullName>
    </recommendedName>
</protein>
<dbReference type="GO" id="GO:0016798">
    <property type="term" value="F:hydrolase activity, acting on glycosyl bonds"/>
    <property type="evidence" value="ECO:0007669"/>
    <property type="project" value="UniProtKB-KW"/>
</dbReference>
<comment type="caution">
    <text evidence="10">The sequence shown here is derived from an EMBL/GenBank/DDBJ whole genome shotgun (WGS) entry which is preliminary data.</text>
</comment>
<dbReference type="SUPFAM" id="SSF52949">
    <property type="entry name" value="Macro domain-like"/>
    <property type="match status" value="1"/>
</dbReference>
<evidence type="ECO:0000313" key="10">
    <source>
        <dbReference type="EMBL" id="HIY20645.1"/>
    </source>
</evidence>
<dbReference type="CDD" id="cd02908">
    <property type="entry name" value="Macro_OAADPr_deacetylase"/>
    <property type="match status" value="1"/>
</dbReference>
<evidence type="ECO:0000256" key="7">
    <source>
        <dbReference type="ARBA" id="ARBA00048482"/>
    </source>
</evidence>
<gene>
    <name evidence="10" type="ORF">H9841_01915</name>
</gene>
<dbReference type="PROSITE" id="PS51154">
    <property type="entry name" value="MACRO"/>
    <property type="match status" value="1"/>
</dbReference>
<comment type="similarity">
    <text evidence="8">Belongs to the MacroD-type family. Zn-Macro subfamily.</text>
</comment>
<reference evidence="10" key="1">
    <citation type="journal article" date="2021" name="PeerJ">
        <title>Extensive microbial diversity within the chicken gut microbiome revealed by metagenomics and culture.</title>
        <authorList>
            <person name="Gilroy R."/>
            <person name="Ravi A."/>
            <person name="Getino M."/>
            <person name="Pursley I."/>
            <person name="Horton D.L."/>
            <person name="Alikhan N.F."/>
            <person name="Baker D."/>
            <person name="Gharbi K."/>
            <person name="Hall N."/>
            <person name="Watson M."/>
            <person name="Adriaenssens E.M."/>
            <person name="Foster-Nyarko E."/>
            <person name="Jarju S."/>
            <person name="Secka A."/>
            <person name="Antonio M."/>
            <person name="Oren A."/>
            <person name="Chaudhuri R.R."/>
            <person name="La Ragione R."/>
            <person name="Hildebrand F."/>
            <person name="Pallen M.J."/>
        </authorList>
    </citation>
    <scope>NUCLEOTIDE SEQUENCE</scope>
    <source>
        <strain evidence="10">ChiBcec16_6824</strain>
    </source>
</reference>
<evidence type="ECO:0000256" key="8">
    <source>
        <dbReference type="ARBA" id="ARBA00093459"/>
    </source>
</evidence>
<dbReference type="EMBL" id="DXDX01000039">
    <property type="protein sequence ID" value="HIY20645.1"/>
    <property type="molecule type" value="Genomic_DNA"/>
</dbReference>
<evidence type="ECO:0000256" key="3">
    <source>
        <dbReference type="ARBA" id="ARBA00022723"/>
    </source>
</evidence>
<evidence type="ECO:0000256" key="2">
    <source>
        <dbReference type="ARBA" id="ARBA00018852"/>
    </source>
</evidence>
<dbReference type="InterPro" id="IPR043472">
    <property type="entry name" value="Macro_dom-like"/>
</dbReference>
<dbReference type="Pfam" id="PF01661">
    <property type="entry name" value="Macro"/>
    <property type="match status" value="1"/>
</dbReference>